<feature type="compositionally biased region" description="Gly residues" evidence="1">
    <location>
        <begin position="59"/>
        <end position="73"/>
    </location>
</feature>
<evidence type="ECO:0000313" key="3">
    <source>
        <dbReference type="Proteomes" id="UP001143347"/>
    </source>
</evidence>
<accession>A0A9X3D754</accession>
<evidence type="ECO:0000313" key="2">
    <source>
        <dbReference type="EMBL" id="MCX2966380.1"/>
    </source>
</evidence>
<reference evidence="2" key="1">
    <citation type="submission" date="2022-10" db="EMBL/GenBank/DDBJ databases">
        <title>WGS of marine actinomycetes from Thailand.</title>
        <authorList>
            <person name="Thawai C."/>
        </authorList>
    </citation>
    <scope>NUCLEOTIDE SEQUENCE</scope>
    <source>
        <strain evidence="2">SW21</strain>
    </source>
</reference>
<keyword evidence="3" id="KW-1185">Reference proteome</keyword>
<feature type="compositionally biased region" description="Basic and acidic residues" evidence="1">
    <location>
        <begin position="274"/>
        <end position="285"/>
    </location>
</feature>
<gene>
    <name evidence="2" type="ORF">OSB52_20050</name>
</gene>
<feature type="compositionally biased region" description="Basic and acidic residues" evidence="1">
    <location>
        <begin position="160"/>
        <end position="169"/>
    </location>
</feature>
<proteinExistence type="predicted"/>
<dbReference type="AlphaFoldDB" id="A0A9X3D754"/>
<organism evidence="2 3">
    <name type="scientific">Gordonia aquimaris</name>
    <dbReference type="NCBI Taxonomy" id="2984863"/>
    <lineage>
        <taxon>Bacteria</taxon>
        <taxon>Bacillati</taxon>
        <taxon>Actinomycetota</taxon>
        <taxon>Actinomycetes</taxon>
        <taxon>Mycobacteriales</taxon>
        <taxon>Gordoniaceae</taxon>
        <taxon>Gordonia</taxon>
    </lineage>
</organism>
<comment type="caution">
    <text evidence="2">The sequence shown here is derived from an EMBL/GenBank/DDBJ whole genome shotgun (WGS) entry which is preliminary data.</text>
</comment>
<feature type="region of interest" description="Disordered" evidence="1">
    <location>
        <begin position="13"/>
        <end position="295"/>
    </location>
</feature>
<feature type="compositionally biased region" description="Low complexity" evidence="1">
    <location>
        <begin position="25"/>
        <end position="41"/>
    </location>
</feature>
<feature type="compositionally biased region" description="Basic and acidic residues" evidence="1">
    <location>
        <begin position="243"/>
        <end position="265"/>
    </location>
</feature>
<feature type="compositionally biased region" description="Polar residues" evidence="1">
    <location>
        <begin position="15"/>
        <end position="24"/>
    </location>
</feature>
<feature type="region of interest" description="Disordered" evidence="1">
    <location>
        <begin position="330"/>
        <end position="357"/>
    </location>
</feature>
<dbReference type="EMBL" id="JAPKFM010000026">
    <property type="protein sequence ID" value="MCX2966380.1"/>
    <property type="molecule type" value="Genomic_DNA"/>
</dbReference>
<feature type="compositionally biased region" description="Basic and acidic residues" evidence="1">
    <location>
        <begin position="132"/>
        <end position="145"/>
    </location>
</feature>
<evidence type="ECO:0000256" key="1">
    <source>
        <dbReference type="SAM" id="MobiDB-lite"/>
    </source>
</evidence>
<sequence length="372" mass="39876">MFLIVLLPLTHAEAASTTGMGNDRSSSQSGDGKSGKNKSSPSGGGGINKMTPRAQPGPSAGGRNSGPSSGGNAGNVPQRSAPPAADKPNRPRKATPKPDRGPNKFSPKTRAPQTQTKNSSERSRSSRKKRERREQRQQEQRDRRTAPPADRPAPRYEPTSPRRDDDDGSTRLLNGPGAHGIDGEDDDHDGIVDNEQCDVVCPLSPVPPMIGGGFPGMRPPAVPGRQAPPKTPAPRQSPAPRTTEPRPSEEPDEYRDRGDGRDAKGRYANGNDGRSGKDAEKRELDKLEDDFGVPIIRDQRRASFEGGKQGRFYDGLIPNGDGTYSGIEIKSGSAGKTPQQKQFDARVSPETPATVTLPDGTRVKITHVIDRP</sequence>
<dbReference type="RefSeq" id="WP_266063288.1">
    <property type="nucleotide sequence ID" value="NZ_JAPKFM010000026.1"/>
</dbReference>
<protein>
    <submittedName>
        <fullName evidence="2">Uncharacterized protein</fullName>
    </submittedName>
</protein>
<dbReference type="Proteomes" id="UP001143347">
    <property type="component" value="Unassembled WGS sequence"/>
</dbReference>
<name>A0A9X3D754_9ACTN</name>